<dbReference type="InterPro" id="IPR004360">
    <property type="entry name" value="Glyas_Fos-R_dOase_dom"/>
</dbReference>
<accession>A0A521EBC5</accession>
<dbReference type="InterPro" id="IPR029068">
    <property type="entry name" value="Glyas_Bleomycin-R_OHBP_Dase"/>
</dbReference>
<dbReference type="RefSeq" id="WP_142638563.1">
    <property type="nucleotide sequence ID" value="NZ_CANMDC010000015.1"/>
</dbReference>
<gene>
    <name evidence="2" type="ORF">SAMN06265380_11057</name>
</gene>
<dbReference type="Proteomes" id="UP000319555">
    <property type="component" value="Unassembled WGS sequence"/>
</dbReference>
<protein>
    <submittedName>
        <fullName evidence="2">Catechol 2,3-dioxygenase</fullName>
    </submittedName>
</protein>
<dbReference type="EMBL" id="FXTE01000010">
    <property type="protein sequence ID" value="SMO80771.1"/>
    <property type="molecule type" value="Genomic_DNA"/>
</dbReference>
<reference evidence="2 3" key="1">
    <citation type="submission" date="2017-05" db="EMBL/GenBank/DDBJ databases">
        <authorList>
            <person name="Varghese N."/>
            <person name="Submissions S."/>
        </authorList>
    </citation>
    <scope>NUCLEOTIDE SEQUENCE [LARGE SCALE GENOMIC DNA]</scope>
    <source>
        <strain evidence="2 3">DSM 28009</strain>
    </source>
</reference>
<evidence type="ECO:0000313" key="2">
    <source>
        <dbReference type="EMBL" id="SMO80771.1"/>
    </source>
</evidence>
<keyword evidence="3" id="KW-1185">Reference proteome</keyword>
<keyword evidence="2" id="KW-0560">Oxidoreductase</keyword>
<evidence type="ECO:0000259" key="1">
    <source>
        <dbReference type="PROSITE" id="PS51819"/>
    </source>
</evidence>
<evidence type="ECO:0000313" key="3">
    <source>
        <dbReference type="Proteomes" id="UP000319555"/>
    </source>
</evidence>
<dbReference type="SUPFAM" id="SSF54593">
    <property type="entry name" value="Glyoxalase/Bleomycin resistance protein/Dihydroxybiphenyl dioxygenase"/>
    <property type="match status" value="1"/>
</dbReference>
<sequence length="153" mass="16754">MTDDRGFHPRALGEIAIRCADMAAMVQFYEQVVGLQRLSGDHDSAITFFRIAEGFGGHTQVLALFHHSTAPRPGQHRAGAEGPVTGAGSSLHHIALSLPFDEQAAVISWYDKIGQPYRVEQFGWVGWRGIFTEDPEGNTVELVSYDPSMLAEA</sequence>
<keyword evidence="2" id="KW-0223">Dioxygenase</keyword>
<dbReference type="GO" id="GO:0051213">
    <property type="term" value="F:dioxygenase activity"/>
    <property type="evidence" value="ECO:0007669"/>
    <property type="project" value="UniProtKB-KW"/>
</dbReference>
<name>A0A521EBC5_9RHOB</name>
<dbReference type="Gene3D" id="3.10.180.10">
    <property type="entry name" value="2,3-Dihydroxybiphenyl 1,2-Dioxygenase, domain 1"/>
    <property type="match status" value="1"/>
</dbReference>
<proteinExistence type="predicted"/>
<dbReference type="InterPro" id="IPR037523">
    <property type="entry name" value="VOC_core"/>
</dbReference>
<dbReference type="CDD" id="cd06587">
    <property type="entry name" value="VOC"/>
    <property type="match status" value="1"/>
</dbReference>
<feature type="domain" description="VOC" evidence="1">
    <location>
        <begin position="11"/>
        <end position="145"/>
    </location>
</feature>
<organism evidence="2 3">
    <name type="scientific">Ruegeria faecimaris</name>
    <dbReference type="NCBI Taxonomy" id="686389"/>
    <lineage>
        <taxon>Bacteria</taxon>
        <taxon>Pseudomonadati</taxon>
        <taxon>Pseudomonadota</taxon>
        <taxon>Alphaproteobacteria</taxon>
        <taxon>Rhodobacterales</taxon>
        <taxon>Roseobacteraceae</taxon>
        <taxon>Ruegeria</taxon>
    </lineage>
</organism>
<dbReference type="Pfam" id="PF00903">
    <property type="entry name" value="Glyoxalase"/>
    <property type="match status" value="1"/>
</dbReference>
<dbReference type="PROSITE" id="PS51819">
    <property type="entry name" value="VOC"/>
    <property type="match status" value="1"/>
</dbReference>
<dbReference type="AlphaFoldDB" id="A0A521EBC5"/>
<dbReference type="OrthoDB" id="9812656at2"/>